<dbReference type="AlphaFoldDB" id="A0A6G0P0U4"/>
<name>A0A6G0P0U4_9STRA</name>
<reference evidence="2 3" key="1">
    <citation type="submission" date="2018-09" db="EMBL/GenBank/DDBJ databases">
        <title>Genomic investigation of the strawberry pathogen Phytophthora fragariae indicates pathogenicity is determined by transcriptional variation in three key races.</title>
        <authorList>
            <person name="Adams T.M."/>
            <person name="Armitage A.D."/>
            <person name="Sobczyk M.K."/>
            <person name="Bates H.J."/>
            <person name="Dunwell J.M."/>
            <person name="Nellist C.F."/>
            <person name="Harrison R.J."/>
        </authorList>
    </citation>
    <scope>NUCLEOTIDE SEQUENCE [LARGE SCALE GENOMIC DNA]</scope>
    <source>
        <strain evidence="2 3">BC-23</strain>
    </source>
</reference>
<dbReference type="Proteomes" id="UP000476176">
    <property type="component" value="Unassembled WGS sequence"/>
</dbReference>
<organism evidence="2 3">
    <name type="scientific">Phytophthora fragariae</name>
    <dbReference type="NCBI Taxonomy" id="53985"/>
    <lineage>
        <taxon>Eukaryota</taxon>
        <taxon>Sar</taxon>
        <taxon>Stramenopiles</taxon>
        <taxon>Oomycota</taxon>
        <taxon>Peronosporomycetes</taxon>
        <taxon>Peronosporales</taxon>
        <taxon>Peronosporaceae</taxon>
        <taxon>Phytophthora</taxon>
    </lineage>
</organism>
<feature type="compositionally biased region" description="Polar residues" evidence="1">
    <location>
        <begin position="37"/>
        <end position="48"/>
    </location>
</feature>
<sequence length="59" mass="6405">MSLPDLSWKNFLRDLKAGDIEQVCVITDGDSVSHVINSVDSSDTSSRPKSALLRSLGSR</sequence>
<feature type="region of interest" description="Disordered" evidence="1">
    <location>
        <begin position="37"/>
        <end position="59"/>
    </location>
</feature>
<evidence type="ECO:0000313" key="3">
    <source>
        <dbReference type="Proteomes" id="UP000476176"/>
    </source>
</evidence>
<proteinExistence type="predicted"/>
<gene>
    <name evidence="2" type="ORF">PF004_g10457</name>
</gene>
<accession>A0A6G0P0U4</accession>
<protein>
    <submittedName>
        <fullName evidence="2">Uncharacterized protein</fullName>
    </submittedName>
</protein>
<comment type="caution">
    <text evidence="2">The sequence shown here is derived from an EMBL/GenBank/DDBJ whole genome shotgun (WGS) entry which is preliminary data.</text>
</comment>
<evidence type="ECO:0000313" key="2">
    <source>
        <dbReference type="EMBL" id="KAE9230583.1"/>
    </source>
</evidence>
<dbReference type="EMBL" id="QXGC01000543">
    <property type="protein sequence ID" value="KAE9230583.1"/>
    <property type="molecule type" value="Genomic_DNA"/>
</dbReference>
<evidence type="ECO:0000256" key="1">
    <source>
        <dbReference type="SAM" id="MobiDB-lite"/>
    </source>
</evidence>